<reference evidence="14" key="1">
    <citation type="submission" date="2016-02" db="EMBL/GenBank/DDBJ databases">
        <authorList>
            <person name="Rodrigo-Torres Lidia"/>
            <person name="Arahal R.David."/>
        </authorList>
    </citation>
    <scope>NUCLEOTIDE SEQUENCE [LARGE SCALE GENOMIC DNA]</scope>
    <source>
        <strain evidence="14">CECT 9029</strain>
    </source>
</reference>
<feature type="transmembrane region" description="Helical" evidence="12">
    <location>
        <begin position="49"/>
        <end position="71"/>
    </location>
</feature>
<evidence type="ECO:0000256" key="6">
    <source>
        <dbReference type="ARBA" id="ARBA00023053"/>
    </source>
</evidence>
<organism evidence="13 14">
    <name type="scientific">Grimontia celer</name>
    <dbReference type="NCBI Taxonomy" id="1796497"/>
    <lineage>
        <taxon>Bacteria</taxon>
        <taxon>Pseudomonadati</taxon>
        <taxon>Pseudomonadota</taxon>
        <taxon>Gammaproteobacteria</taxon>
        <taxon>Vibrionales</taxon>
        <taxon>Vibrionaceae</taxon>
        <taxon>Grimontia</taxon>
    </lineage>
</organism>
<dbReference type="PANTHER" id="PTHR28259:SF1">
    <property type="entry name" value="FLUORIDE EXPORT PROTEIN 1-RELATED"/>
    <property type="match status" value="1"/>
</dbReference>
<evidence type="ECO:0000313" key="13">
    <source>
        <dbReference type="EMBL" id="CZF84857.1"/>
    </source>
</evidence>
<dbReference type="HAMAP" id="MF_00454">
    <property type="entry name" value="FluC"/>
    <property type="match status" value="1"/>
</dbReference>
<feature type="binding site" evidence="12">
    <location>
        <position position="91"/>
    </location>
    <ligand>
        <name>Na(+)</name>
        <dbReference type="ChEBI" id="CHEBI:29101"/>
        <note>structural</note>
    </ligand>
</feature>
<dbReference type="STRING" id="1796497.GCE9029_04658"/>
<protein>
    <recommendedName>
        <fullName evidence="12">Fluoride-specific ion channel FluC</fullName>
    </recommendedName>
</protein>
<feature type="binding site" evidence="12">
    <location>
        <position position="94"/>
    </location>
    <ligand>
        <name>Na(+)</name>
        <dbReference type="ChEBI" id="CHEBI:29101"/>
        <note>structural</note>
    </ligand>
</feature>
<evidence type="ECO:0000256" key="7">
    <source>
        <dbReference type="ARBA" id="ARBA00023065"/>
    </source>
</evidence>
<feature type="transmembrane region" description="Helical" evidence="12">
    <location>
        <begin position="119"/>
        <end position="138"/>
    </location>
</feature>
<evidence type="ECO:0000256" key="8">
    <source>
        <dbReference type="ARBA" id="ARBA00023136"/>
    </source>
</evidence>
<evidence type="ECO:0000256" key="11">
    <source>
        <dbReference type="ARBA" id="ARBA00035585"/>
    </source>
</evidence>
<feature type="transmembrane region" description="Helical" evidence="12">
    <location>
        <begin position="20"/>
        <end position="37"/>
    </location>
</feature>
<accession>A0A128FDJ4</accession>
<comment type="similarity">
    <text evidence="10 12">Belongs to the fluoride channel Fluc/FEX (TC 1.A.43) family.</text>
</comment>
<dbReference type="Proteomes" id="UP000071641">
    <property type="component" value="Unassembled WGS sequence"/>
</dbReference>
<dbReference type="NCBIfam" id="TIGR00494">
    <property type="entry name" value="crcB"/>
    <property type="match status" value="1"/>
</dbReference>
<comment type="function">
    <text evidence="12">Fluoride-specific ion channel. Important for reducing fluoride concentration in the cell, thus reducing its toxicity.</text>
</comment>
<keyword evidence="3" id="KW-0997">Cell inner membrane</keyword>
<keyword evidence="9 12" id="KW-0407">Ion channel</keyword>
<sequence length="140" mass="15265">MSAWFLDNMGLNTMNQAVLLFYIAIGGAFGACSRYLISELCVVLLGRGFPYGTLTVNVVGSFIMGLLVAALEQEVFSPGPWRHLIGLGFLGALTTFSTFSMDNVLLLQQGEWFKMGLNVVLNVVICIFAAWAGFQLLMRG</sequence>
<evidence type="ECO:0000256" key="3">
    <source>
        <dbReference type="ARBA" id="ARBA00022519"/>
    </source>
</evidence>
<evidence type="ECO:0000256" key="9">
    <source>
        <dbReference type="ARBA" id="ARBA00023303"/>
    </source>
</evidence>
<comment type="subcellular location">
    <subcellularLocation>
        <location evidence="1 12">Cell membrane</location>
        <topology evidence="1 12">Multi-pass membrane protein</topology>
    </subcellularLocation>
</comment>
<keyword evidence="6 12" id="KW-0915">Sodium</keyword>
<evidence type="ECO:0000313" key="14">
    <source>
        <dbReference type="Proteomes" id="UP000071641"/>
    </source>
</evidence>
<feature type="transmembrane region" description="Helical" evidence="12">
    <location>
        <begin position="83"/>
        <end position="107"/>
    </location>
</feature>
<gene>
    <name evidence="12 13" type="primary">crcB</name>
    <name evidence="12" type="synonym">fluC</name>
    <name evidence="13" type="ORF">GCE9029_04658</name>
</gene>
<keyword evidence="5 12" id="KW-1133">Transmembrane helix</keyword>
<dbReference type="GO" id="GO:0140114">
    <property type="term" value="P:cellular detoxification of fluoride"/>
    <property type="evidence" value="ECO:0007669"/>
    <property type="project" value="UniProtKB-UniRule"/>
</dbReference>
<proteinExistence type="inferred from homology"/>
<dbReference type="EMBL" id="FIZX01000007">
    <property type="protein sequence ID" value="CZF84857.1"/>
    <property type="molecule type" value="Genomic_DNA"/>
</dbReference>
<comment type="catalytic activity">
    <reaction evidence="11">
        <text>fluoride(in) = fluoride(out)</text>
        <dbReference type="Rhea" id="RHEA:76159"/>
        <dbReference type="ChEBI" id="CHEBI:17051"/>
    </reaction>
    <physiologicalReaction direction="left-to-right" evidence="11">
        <dbReference type="Rhea" id="RHEA:76160"/>
    </physiologicalReaction>
</comment>
<evidence type="ECO:0000256" key="5">
    <source>
        <dbReference type="ARBA" id="ARBA00022989"/>
    </source>
</evidence>
<keyword evidence="8 12" id="KW-0472">Membrane</keyword>
<dbReference type="AlphaFoldDB" id="A0A128FDJ4"/>
<keyword evidence="4 12" id="KW-0812">Transmembrane</keyword>
<dbReference type="GO" id="GO:0046872">
    <property type="term" value="F:metal ion binding"/>
    <property type="evidence" value="ECO:0007669"/>
    <property type="project" value="UniProtKB-KW"/>
</dbReference>
<comment type="activity regulation">
    <text evidence="12">Na(+) is not transported, but it plays an essential structural role and its presence is essential for fluoride channel function.</text>
</comment>
<evidence type="ECO:0000256" key="10">
    <source>
        <dbReference type="ARBA" id="ARBA00035120"/>
    </source>
</evidence>
<keyword evidence="12" id="KW-0479">Metal-binding</keyword>
<dbReference type="Pfam" id="PF02537">
    <property type="entry name" value="CRCB"/>
    <property type="match status" value="1"/>
</dbReference>
<evidence type="ECO:0000256" key="1">
    <source>
        <dbReference type="ARBA" id="ARBA00004651"/>
    </source>
</evidence>
<evidence type="ECO:0000256" key="4">
    <source>
        <dbReference type="ARBA" id="ARBA00022692"/>
    </source>
</evidence>
<dbReference type="NCBIfam" id="NF010796">
    <property type="entry name" value="PRK14200.1"/>
    <property type="match status" value="1"/>
</dbReference>
<keyword evidence="12" id="KW-0813">Transport</keyword>
<name>A0A128FDJ4_9GAMM</name>
<keyword evidence="7 12" id="KW-0406">Ion transport</keyword>
<evidence type="ECO:0000256" key="2">
    <source>
        <dbReference type="ARBA" id="ARBA00022475"/>
    </source>
</evidence>
<evidence type="ECO:0000256" key="12">
    <source>
        <dbReference type="HAMAP-Rule" id="MF_00454"/>
    </source>
</evidence>
<dbReference type="GO" id="GO:0062054">
    <property type="term" value="F:fluoride channel activity"/>
    <property type="evidence" value="ECO:0007669"/>
    <property type="project" value="UniProtKB-UniRule"/>
</dbReference>
<dbReference type="InterPro" id="IPR003691">
    <property type="entry name" value="FluC"/>
</dbReference>
<dbReference type="PANTHER" id="PTHR28259">
    <property type="entry name" value="FLUORIDE EXPORT PROTEIN 1-RELATED"/>
    <property type="match status" value="1"/>
</dbReference>
<keyword evidence="14" id="KW-1185">Reference proteome</keyword>
<keyword evidence="2 12" id="KW-1003">Cell membrane</keyword>
<dbReference type="GO" id="GO:0005886">
    <property type="term" value="C:plasma membrane"/>
    <property type="evidence" value="ECO:0007669"/>
    <property type="project" value="UniProtKB-SubCell"/>
</dbReference>